<dbReference type="GO" id="GO:0031177">
    <property type="term" value="F:phosphopantetheine binding"/>
    <property type="evidence" value="ECO:0007669"/>
    <property type="project" value="InterPro"/>
</dbReference>
<dbReference type="Gene3D" id="3.40.50.1820">
    <property type="entry name" value="alpha/beta hydrolase"/>
    <property type="match status" value="1"/>
</dbReference>
<dbReference type="EMBL" id="JAAQYP010000015">
    <property type="protein sequence ID" value="NNA95811.1"/>
    <property type="molecule type" value="Genomic_DNA"/>
</dbReference>
<comment type="caution">
    <text evidence="5">The sequence shown here is derived from an EMBL/GenBank/DDBJ whole genome shotgun (WGS) entry which is preliminary data.</text>
</comment>
<dbReference type="GO" id="GO:0044550">
    <property type="term" value="P:secondary metabolite biosynthetic process"/>
    <property type="evidence" value="ECO:0007669"/>
    <property type="project" value="TreeGrafter"/>
</dbReference>
<dbReference type="PROSITE" id="PS50075">
    <property type="entry name" value="CARRIER"/>
    <property type="match status" value="1"/>
</dbReference>
<proteinExistence type="predicted"/>
<dbReference type="InterPro" id="IPR042099">
    <property type="entry name" value="ANL_N_sf"/>
</dbReference>
<dbReference type="OrthoDB" id="9757559at2"/>
<accession>A0A7Y1MP79</accession>
<dbReference type="PROSITE" id="PS00012">
    <property type="entry name" value="PHOSPHOPANTETHEINE"/>
    <property type="match status" value="1"/>
</dbReference>
<dbReference type="FunFam" id="3.40.50.980:FF:000002">
    <property type="entry name" value="Enterobactin synthetase component F"/>
    <property type="match status" value="1"/>
</dbReference>
<dbReference type="SUPFAM" id="SSF47336">
    <property type="entry name" value="ACP-like"/>
    <property type="match status" value="1"/>
</dbReference>
<dbReference type="FunFam" id="3.40.50.12780:FF:000012">
    <property type="entry name" value="Non-ribosomal peptide synthetase"/>
    <property type="match status" value="1"/>
</dbReference>
<keyword evidence="3" id="KW-0597">Phosphoprotein</keyword>
<dbReference type="NCBIfam" id="TIGR01733">
    <property type="entry name" value="AA-adenyl-dom"/>
    <property type="match status" value="1"/>
</dbReference>
<dbReference type="InterPro" id="IPR001031">
    <property type="entry name" value="Thioesterase"/>
</dbReference>
<evidence type="ECO:0000256" key="3">
    <source>
        <dbReference type="ARBA" id="ARBA00022553"/>
    </source>
</evidence>
<dbReference type="Gene3D" id="3.30.559.30">
    <property type="entry name" value="Nonribosomal peptide synthetase, condensation domain"/>
    <property type="match status" value="1"/>
</dbReference>
<dbReference type="InterPro" id="IPR001242">
    <property type="entry name" value="Condensation_dom"/>
</dbReference>
<feature type="domain" description="Carrier" evidence="4">
    <location>
        <begin position="949"/>
        <end position="1024"/>
    </location>
</feature>
<dbReference type="Pfam" id="PF00668">
    <property type="entry name" value="Condensation"/>
    <property type="match status" value="1"/>
</dbReference>
<dbReference type="Pfam" id="PF13193">
    <property type="entry name" value="AMP-binding_C"/>
    <property type="match status" value="1"/>
</dbReference>
<dbReference type="InterPro" id="IPR020845">
    <property type="entry name" value="AMP-binding_CS"/>
</dbReference>
<comment type="cofactor">
    <cofactor evidence="1">
        <name>pantetheine 4'-phosphate</name>
        <dbReference type="ChEBI" id="CHEBI:47942"/>
    </cofactor>
</comment>
<name>A0A7Y1MP79_9PSED</name>
<evidence type="ECO:0000313" key="6">
    <source>
        <dbReference type="Proteomes" id="UP000542111"/>
    </source>
</evidence>
<dbReference type="Gene3D" id="3.40.50.12780">
    <property type="entry name" value="N-terminal domain of ligase-like"/>
    <property type="match status" value="1"/>
</dbReference>
<dbReference type="Proteomes" id="UP000542111">
    <property type="component" value="Unassembled WGS sequence"/>
</dbReference>
<dbReference type="PANTHER" id="PTHR45527:SF1">
    <property type="entry name" value="FATTY ACID SYNTHASE"/>
    <property type="match status" value="1"/>
</dbReference>
<dbReference type="InterPro" id="IPR023213">
    <property type="entry name" value="CAT-like_dom_sf"/>
</dbReference>
<dbReference type="GO" id="GO:0043041">
    <property type="term" value="P:amino acid activation for nonribosomal peptide biosynthetic process"/>
    <property type="evidence" value="ECO:0007669"/>
    <property type="project" value="TreeGrafter"/>
</dbReference>
<dbReference type="InterPro" id="IPR010071">
    <property type="entry name" value="AA_adenyl_dom"/>
</dbReference>
<dbReference type="InterPro" id="IPR025110">
    <property type="entry name" value="AMP-bd_C"/>
</dbReference>
<dbReference type="InterPro" id="IPR020806">
    <property type="entry name" value="PKS_PP-bd"/>
</dbReference>
<dbReference type="SUPFAM" id="SSF52777">
    <property type="entry name" value="CoA-dependent acyltransferases"/>
    <property type="match status" value="2"/>
</dbReference>
<dbReference type="Pfam" id="PF00501">
    <property type="entry name" value="AMP-binding"/>
    <property type="match status" value="1"/>
</dbReference>
<dbReference type="Pfam" id="PF00550">
    <property type="entry name" value="PP-binding"/>
    <property type="match status" value="1"/>
</dbReference>
<dbReference type="SUPFAM" id="SSF53474">
    <property type="entry name" value="alpha/beta-Hydrolases"/>
    <property type="match status" value="1"/>
</dbReference>
<organism evidence="5 6">
    <name type="scientific">Pseudomonas gessardii</name>
    <dbReference type="NCBI Taxonomy" id="78544"/>
    <lineage>
        <taxon>Bacteria</taxon>
        <taxon>Pseudomonadati</taxon>
        <taxon>Pseudomonadota</taxon>
        <taxon>Gammaproteobacteria</taxon>
        <taxon>Pseudomonadales</taxon>
        <taxon>Pseudomonadaceae</taxon>
        <taxon>Pseudomonas</taxon>
    </lineage>
</organism>
<keyword evidence="2" id="KW-0596">Phosphopantetheine</keyword>
<evidence type="ECO:0000313" key="5">
    <source>
        <dbReference type="EMBL" id="NNA95811.1"/>
    </source>
</evidence>
<dbReference type="GO" id="GO:0003824">
    <property type="term" value="F:catalytic activity"/>
    <property type="evidence" value="ECO:0007669"/>
    <property type="project" value="InterPro"/>
</dbReference>
<dbReference type="SUPFAM" id="SSF56801">
    <property type="entry name" value="Acetyl-CoA synthetase-like"/>
    <property type="match status" value="1"/>
</dbReference>
<sequence length="1324" mass="146619">MDFVNPTVDSLFDAQAGIWYASQAGQSSALYMTAQALRLRGRLDLKLLRIAITRAVQDCEILSYRYVSVNGKPVMAKRSHAAQVNMRDLSSESDPERTVQQLFTISLEVADDLDSDELHQHDLYRLGDDEVIWLSRIHHIAFDSYAYYLLHRRAAEHYRGLMSITSVAPCTYVSLEGLRAQENAYHSSKQYSLDRKFWLERGKGFTAPTFSGAAPYELSSTHIQAQCSLSREHAVALRGEHWHSRVSLADVLIAVFGSYFSRLNKQQHILFGLPLMARMDAMGAGAAVTRSNILPLDFELCESASFLEACTVVAHSRKQVIAHQRYRSEWISRELGRVGDALPLYGIELNILPCIPTLDFDGLVTELVHVATGPVRDLNLHVEIGSDLLVHGIKVIANGGRHTLEDLHLHLERLQHWIGQVLAAPTVPLASLPFACNRELDLIKDWNATDHPLEAEHVVALFERQVRHGPEQLAVLDERRSLTYRELEETTQCVAFGLQYALQSARGKVVGVMLERSVELQVAMIAVLRAGAVLLPLSRQTPARRLAHMLKQAQVSLVIASAPDHDKVPGHISRWSLEQLNNPASTRQGPAATLSGTDGAYILFTSGSSGEPKGVMVNHLALANRLQWMQAQYRLDDNDRVLQKTPITFDVSIWEFFWPMISGATLVMAREKGHTDPDYLLDCIERHNITTMHFVPSMLALFVDAQERRQNTLGLARVFASGEALPLELAERFRRSFNATLFNLYGPTEAAIDVTHHEVGSNYRIRTVPIGRPIWNTRIHILGLAAEVLPIGAVGELFIEGICLANGYIGQPELTAKQFIVDGQRRLYRTGDLARWCANGEIEFLGRADHQVKVRGVRIELEEIASVLLKHPAIVSACAAVQSDRLIAYAVTSSDCNESGLREHSREYLPEYMLPQCVVFLDELPLTGNGKLDRSRLPLPSDDQLKQGVPAGWVEQRLCEYFADVLERTSVGPEHNFFELGGHSLTAVDVTARINAGLGWKISIATLFSHPTPRALAAHGDTGELDMLAPTLLLRPAPNGHAGLPTLFCIHPAGGISWCYSGIARFLKTPCSIVGLQADGLASGSLIATSMKSMASNYVDRICAHQPSGTYWIIGWSVGGMIAHGVAAQLEQRGRHVELLALMDAYPSDLWRRFAFTEQSAREEESMALAALLFIAGIALPFDRGLPSLTIPRGEVLERAQVIGMLRHQGNALASLDDATLDRLIDVVINSRRLVGSSQHEVFHGNMLFFTAARPRAEDWLTREAWRPYLSGTLTNLDIDSDHPGMARTEALKTIAGHLDQIMGSARLTANKADAVQPRIMVEG</sequence>
<dbReference type="InterPro" id="IPR020802">
    <property type="entry name" value="TesA-like"/>
</dbReference>
<dbReference type="PROSITE" id="PS00455">
    <property type="entry name" value="AMP_BINDING"/>
    <property type="match status" value="1"/>
</dbReference>
<dbReference type="InterPro" id="IPR036736">
    <property type="entry name" value="ACP-like_sf"/>
</dbReference>
<dbReference type="Gene3D" id="3.30.300.30">
    <property type="match status" value="1"/>
</dbReference>
<dbReference type="PANTHER" id="PTHR45527">
    <property type="entry name" value="NONRIBOSOMAL PEPTIDE SYNTHETASE"/>
    <property type="match status" value="1"/>
</dbReference>
<dbReference type="InterPro" id="IPR045851">
    <property type="entry name" value="AMP-bd_C_sf"/>
</dbReference>
<dbReference type="RefSeq" id="WP_076961931.1">
    <property type="nucleotide sequence ID" value="NZ_CBCRYT010000016.1"/>
</dbReference>
<dbReference type="SMART" id="SM00824">
    <property type="entry name" value="PKS_TE"/>
    <property type="match status" value="1"/>
</dbReference>
<gene>
    <name evidence="5" type="ORF">HBO33_11570</name>
</gene>
<dbReference type="InterPro" id="IPR000873">
    <property type="entry name" value="AMP-dep_synth/lig_dom"/>
</dbReference>
<dbReference type="SMART" id="SM00823">
    <property type="entry name" value="PKS_PP"/>
    <property type="match status" value="1"/>
</dbReference>
<dbReference type="Gene3D" id="3.30.559.10">
    <property type="entry name" value="Chloramphenicol acetyltransferase-like domain"/>
    <property type="match status" value="1"/>
</dbReference>
<dbReference type="GeneID" id="70104101"/>
<dbReference type="InterPro" id="IPR029058">
    <property type="entry name" value="AB_hydrolase_fold"/>
</dbReference>
<dbReference type="InterPro" id="IPR009081">
    <property type="entry name" value="PP-bd_ACP"/>
</dbReference>
<dbReference type="InterPro" id="IPR006162">
    <property type="entry name" value="Ppantetheine_attach_site"/>
</dbReference>
<dbReference type="GO" id="GO:0005737">
    <property type="term" value="C:cytoplasm"/>
    <property type="evidence" value="ECO:0007669"/>
    <property type="project" value="TreeGrafter"/>
</dbReference>
<evidence type="ECO:0000256" key="1">
    <source>
        <dbReference type="ARBA" id="ARBA00001957"/>
    </source>
</evidence>
<dbReference type="Pfam" id="PF00975">
    <property type="entry name" value="Thioesterase"/>
    <property type="match status" value="1"/>
</dbReference>
<protein>
    <submittedName>
        <fullName evidence="5">Non-ribosomal peptide synthetase</fullName>
    </submittedName>
</protein>
<reference evidence="5 6" key="1">
    <citation type="journal article" date="2020" name="Front. Microbiol.">
        <title>Genetic Organization of the aprX-lipA2 Operon Affects the Proteolytic Potential of Pseudomonas Species in Milk.</title>
        <authorList>
            <person name="Maier C."/>
            <person name="Huptas C."/>
            <person name="von Neubeck M."/>
            <person name="Scherer S."/>
            <person name="Wenning M."/>
            <person name="Lucking G."/>
        </authorList>
    </citation>
    <scope>NUCLEOTIDE SEQUENCE [LARGE SCALE GENOMIC DNA]</scope>
    <source>
        <strain evidence="5 6">G4779</strain>
    </source>
</reference>
<evidence type="ECO:0000256" key="2">
    <source>
        <dbReference type="ARBA" id="ARBA00022450"/>
    </source>
</evidence>
<evidence type="ECO:0000259" key="4">
    <source>
        <dbReference type="PROSITE" id="PS50075"/>
    </source>
</evidence>